<evidence type="ECO:0000256" key="4">
    <source>
        <dbReference type="ARBA" id="ARBA00023136"/>
    </source>
</evidence>
<dbReference type="AlphaFoldDB" id="A0A2Z4GA26"/>
<dbReference type="EMBL" id="CP029480">
    <property type="protein sequence ID" value="AWV98092.1"/>
    <property type="molecule type" value="Genomic_DNA"/>
</dbReference>
<dbReference type="Proteomes" id="UP000249873">
    <property type="component" value="Chromosome"/>
</dbReference>
<reference evidence="7 8" key="1">
    <citation type="submission" date="2018-05" db="EMBL/GenBank/DDBJ databases">
        <title>Complete genome sequence of Arcticibacterium luteifluviistationis SM1504T, a cytophagaceae bacterium isolated from Arctic surface seawater.</title>
        <authorList>
            <person name="Li Y."/>
            <person name="Qin Q.-L."/>
        </authorList>
    </citation>
    <scope>NUCLEOTIDE SEQUENCE [LARGE SCALE GENOMIC DNA]</scope>
    <source>
        <strain evidence="7 8">SM1504</strain>
    </source>
</reference>
<evidence type="ECO:0000313" key="8">
    <source>
        <dbReference type="Proteomes" id="UP000249873"/>
    </source>
</evidence>
<dbReference type="OrthoDB" id="9809429at2"/>
<keyword evidence="3 5" id="KW-1133">Transmembrane helix</keyword>
<feature type="transmembrane region" description="Helical" evidence="5">
    <location>
        <begin position="61"/>
        <end position="81"/>
    </location>
</feature>
<feature type="transmembrane region" description="Helical" evidence="5">
    <location>
        <begin position="88"/>
        <end position="107"/>
    </location>
</feature>
<feature type="transmembrane region" description="Helical" evidence="5">
    <location>
        <begin position="6"/>
        <end position="25"/>
    </location>
</feature>
<dbReference type="RefSeq" id="WP_111371194.1">
    <property type="nucleotide sequence ID" value="NZ_CP029480.1"/>
</dbReference>
<comment type="subcellular location">
    <subcellularLocation>
        <location evidence="1">Membrane</location>
        <topology evidence="1">Multi-pass membrane protein</topology>
    </subcellularLocation>
</comment>
<accession>A0A2Z4GA26</accession>
<dbReference type="GO" id="GO:0030416">
    <property type="term" value="P:methylamine metabolic process"/>
    <property type="evidence" value="ECO:0007669"/>
    <property type="project" value="InterPro"/>
</dbReference>
<organism evidence="7 8">
    <name type="scientific">Arcticibacterium luteifluviistationis</name>
    <dbReference type="NCBI Taxonomy" id="1784714"/>
    <lineage>
        <taxon>Bacteria</taxon>
        <taxon>Pseudomonadati</taxon>
        <taxon>Bacteroidota</taxon>
        <taxon>Cytophagia</taxon>
        <taxon>Cytophagales</taxon>
        <taxon>Leadbetterellaceae</taxon>
        <taxon>Arcticibacterium</taxon>
    </lineage>
</organism>
<evidence type="ECO:0000259" key="6">
    <source>
        <dbReference type="Pfam" id="PF07291"/>
    </source>
</evidence>
<feature type="transmembrane region" description="Helical" evidence="5">
    <location>
        <begin position="157"/>
        <end position="176"/>
    </location>
</feature>
<dbReference type="GO" id="GO:0016020">
    <property type="term" value="C:membrane"/>
    <property type="evidence" value="ECO:0007669"/>
    <property type="project" value="UniProtKB-SubCell"/>
</dbReference>
<gene>
    <name evidence="7" type="ORF">DJ013_07860</name>
</gene>
<dbReference type="Pfam" id="PF07291">
    <property type="entry name" value="MauE"/>
    <property type="match status" value="1"/>
</dbReference>
<keyword evidence="2 5" id="KW-0812">Transmembrane</keyword>
<feature type="transmembrane region" description="Helical" evidence="5">
    <location>
        <begin position="127"/>
        <end position="145"/>
    </location>
</feature>
<protein>
    <submittedName>
        <fullName evidence="7">DoxX family protein</fullName>
    </submittedName>
</protein>
<evidence type="ECO:0000256" key="5">
    <source>
        <dbReference type="SAM" id="Phobius"/>
    </source>
</evidence>
<evidence type="ECO:0000256" key="3">
    <source>
        <dbReference type="ARBA" id="ARBA00022989"/>
    </source>
</evidence>
<proteinExistence type="predicted"/>
<keyword evidence="4 5" id="KW-0472">Membrane</keyword>
<evidence type="ECO:0000313" key="7">
    <source>
        <dbReference type="EMBL" id="AWV98092.1"/>
    </source>
</evidence>
<dbReference type="NCBIfam" id="NF045576">
    <property type="entry name" value="BT_3928_fam"/>
    <property type="match status" value="1"/>
</dbReference>
<dbReference type="KEGG" id="als:DJ013_07860"/>
<keyword evidence="8" id="KW-1185">Reference proteome</keyword>
<sequence>MKLVANIARVLVGLEFIFSGFVKVVDPYGTGLKLQEYFEVFAVDLPAFSGLFEFFAHQSQLLSLIFCASELILGVALLFSFKMKKTSWIVLLLMTFFTFLTFYSAFFNKVTDCGCFGDFLKLKPWHSFYKDIISLAVILIIFFYRKTFKETSFAKQATLIATLLAFGIGIYAKRYLPLLDFLPYAKGLSLPEQMKPTGVKPEIEYTFLDKINDEEMSSMEYLMDTTKYKYLSSEILNESLLSPKITDFGVSDIEGNDMTEESLKGNKLFIIVKKFEKTTNSELAAIKTFSEELGKANIESMLLTSQILSDIKTKYEDNLIPDELYNTDEKVLKAMARTNSVLILLKDGVVKGKWSSHNIPSEKKVLELLNH</sequence>
<evidence type="ECO:0000256" key="2">
    <source>
        <dbReference type="ARBA" id="ARBA00022692"/>
    </source>
</evidence>
<dbReference type="InterPro" id="IPR009908">
    <property type="entry name" value="Methylamine_util_MauE"/>
</dbReference>
<name>A0A2Z4GA26_9BACT</name>
<evidence type="ECO:0000256" key="1">
    <source>
        <dbReference type="ARBA" id="ARBA00004141"/>
    </source>
</evidence>
<feature type="domain" description="Methylamine utilisation protein MauE" evidence="6">
    <location>
        <begin position="1"/>
        <end position="142"/>
    </location>
</feature>